<evidence type="ECO:0000256" key="6">
    <source>
        <dbReference type="SAM" id="MobiDB-lite"/>
    </source>
</evidence>
<name>A0A0P1KR36_9SACH</name>
<keyword evidence="8" id="KW-1185">Reference proteome</keyword>
<feature type="region of interest" description="Disordered" evidence="6">
    <location>
        <begin position="337"/>
        <end position="367"/>
    </location>
</feature>
<feature type="region of interest" description="Disordered" evidence="6">
    <location>
        <begin position="563"/>
        <end position="587"/>
    </location>
</feature>
<feature type="compositionally biased region" description="Acidic residues" evidence="6">
    <location>
        <begin position="142"/>
        <end position="153"/>
    </location>
</feature>
<dbReference type="Pfam" id="PF10198">
    <property type="entry name" value="Ada3"/>
    <property type="match status" value="1"/>
</dbReference>
<dbReference type="GO" id="GO:0003713">
    <property type="term" value="F:transcription coactivator activity"/>
    <property type="evidence" value="ECO:0007669"/>
    <property type="project" value="TreeGrafter"/>
</dbReference>
<dbReference type="Proteomes" id="UP000236544">
    <property type="component" value="Unassembled WGS sequence"/>
</dbReference>
<dbReference type="GO" id="GO:0006357">
    <property type="term" value="P:regulation of transcription by RNA polymerase II"/>
    <property type="evidence" value="ECO:0007669"/>
    <property type="project" value="TreeGrafter"/>
</dbReference>
<evidence type="ECO:0000256" key="3">
    <source>
        <dbReference type="ARBA" id="ARBA00023015"/>
    </source>
</evidence>
<feature type="compositionally biased region" description="Polar residues" evidence="6">
    <location>
        <begin position="436"/>
        <end position="453"/>
    </location>
</feature>
<evidence type="ECO:0000256" key="5">
    <source>
        <dbReference type="ARBA" id="ARBA00023242"/>
    </source>
</evidence>
<feature type="compositionally biased region" description="Polar residues" evidence="6">
    <location>
        <begin position="571"/>
        <end position="580"/>
    </location>
</feature>
<dbReference type="AlphaFoldDB" id="A0A0P1KR36"/>
<dbReference type="EMBL" id="LN890563">
    <property type="protein sequence ID" value="CUS22105.1"/>
    <property type="molecule type" value="Genomic_DNA"/>
</dbReference>
<dbReference type="PANTHER" id="PTHR13556:SF2">
    <property type="entry name" value="TRANSCRIPTIONAL ADAPTER 3"/>
    <property type="match status" value="1"/>
</dbReference>
<dbReference type="GO" id="GO:0005634">
    <property type="term" value="C:nucleus"/>
    <property type="evidence" value="ECO:0007669"/>
    <property type="project" value="UniProtKB-SubCell"/>
</dbReference>
<keyword evidence="4" id="KW-0804">Transcription</keyword>
<feature type="compositionally biased region" description="Polar residues" evidence="6">
    <location>
        <begin position="416"/>
        <end position="429"/>
    </location>
</feature>
<dbReference type="OrthoDB" id="1232at2759"/>
<gene>
    <name evidence="7" type="ORF">LAQU0_S04e08328g</name>
</gene>
<accession>A0A0P1KR36</accession>
<proteinExistence type="inferred from homology"/>
<evidence type="ECO:0000313" key="7">
    <source>
        <dbReference type="EMBL" id="CUS22105.1"/>
    </source>
</evidence>
<feature type="compositionally biased region" description="Basic and acidic residues" evidence="6">
    <location>
        <begin position="154"/>
        <end position="197"/>
    </location>
</feature>
<evidence type="ECO:0000256" key="2">
    <source>
        <dbReference type="ARBA" id="ARBA00005330"/>
    </source>
</evidence>
<evidence type="ECO:0000256" key="1">
    <source>
        <dbReference type="ARBA" id="ARBA00004123"/>
    </source>
</evidence>
<feature type="region of interest" description="Disordered" evidence="6">
    <location>
        <begin position="92"/>
        <end position="204"/>
    </location>
</feature>
<dbReference type="PANTHER" id="PTHR13556">
    <property type="entry name" value="TRANSCRIPTIONAL ADAPTER 3-RELATED"/>
    <property type="match status" value="1"/>
</dbReference>
<dbReference type="GO" id="GO:0000124">
    <property type="term" value="C:SAGA complex"/>
    <property type="evidence" value="ECO:0007669"/>
    <property type="project" value="TreeGrafter"/>
</dbReference>
<evidence type="ECO:0000313" key="8">
    <source>
        <dbReference type="Proteomes" id="UP000236544"/>
    </source>
</evidence>
<protein>
    <submittedName>
        <fullName evidence="7">LAQU0S04e08328g1_1</fullName>
    </submittedName>
</protein>
<keyword evidence="3" id="KW-0805">Transcription regulation</keyword>
<keyword evidence="5" id="KW-0539">Nucleus</keyword>
<feature type="region of interest" description="Disordered" evidence="6">
    <location>
        <begin position="631"/>
        <end position="665"/>
    </location>
</feature>
<comment type="similarity">
    <text evidence="2">Belongs to the NGG1 family.</text>
</comment>
<sequence length="665" mass="74605">MSRAARRGKGIKDENLEDELAHEPSRLLTSILKTLDLTFERDIGLLNGKHVRTLPGATALTNLRGSLEKLDTTLERILASDRTTIATIKEALEATPVPQKGQEPAQPPPSTEAVAPEAPVSDEETNDGPKRQATRKRSLKVEDEEEEDEDEEREKEGKDREVRKHSEKTVPSEKEQEETPHVDKKSKTEIDRIESDPSVKNPKSEFVVSQTLPAAAVTLGLFTNKGLESTGEEFLKKKYGVSSYPTSDLKEFMPGELPDMDFSRPKPTNQIQYSTFLTSIDSFFRDLNDDDIKFLKNKYIIPPNVSVERAYDPEVTPYVIPKLGPLYSETWTKEDNNQNIANLSPPPLNDPSSILPKKSSGDLSDDVLDTEEVSCGPLVSRLLSAILKDELPADGNGAAKEENDGESLPDEESKVFTPNPNSSALTPSSEMDENKNQSTSSTSAIPQQQGWDASSVSLDYPTFEERLKRELKYVGIYMNLPRDEDSSYGEDPDWLAGREDDEISAELRELQSELKQVTKRNMKRKAILIPLVERQLAWQEYASILDDLDKQVDQAYIKRIRVPKNKKKKQQASTSVSNSTSQAAIQAAHQQAASSSLKSLLDKRRRWISKIGPLFDRPEIMKRLPKESVFRDLDQEEEDEDADVFGNNGNSKDDELTESLQTKEE</sequence>
<reference evidence="8" key="1">
    <citation type="submission" date="2015-10" db="EMBL/GenBank/DDBJ databases">
        <authorList>
            <person name="Devillers H."/>
        </authorList>
    </citation>
    <scope>NUCLEOTIDE SEQUENCE [LARGE SCALE GENOMIC DNA]</scope>
</reference>
<organism evidence="7 8">
    <name type="scientific">Lachancea quebecensis</name>
    <dbReference type="NCBI Taxonomy" id="1654605"/>
    <lineage>
        <taxon>Eukaryota</taxon>
        <taxon>Fungi</taxon>
        <taxon>Dikarya</taxon>
        <taxon>Ascomycota</taxon>
        <taxon>Saccharomycotina</taxon>
        <taxon>Saccharomycetes</taxon>
        <taxon>Saccharomycetales</taxon>
        <taxon>Saccharomycetaceae</taxon>
        <taxon>Lachancea</taxon>
    </lineage>
</organism>
<comment type="subcellular location">
    <subcellularLocation>
        <location evidence="1">Nucleus</location>
    </subcellularLocation>
</comment>
<evidence type="ECO:0000256" key="4">
    <source>
        <dbReference type="ARBA" id="ARBA00023163"/>
    </source>
</evidence>
<dbReference type="InterPro" id="IPR019340">
    <property type="entry name" value="Histone_AcTrfase_su3"/>
</dbReference>
<feature type="compositionally biased region" description="Acidic residues" evidence="6">
    <location>
        <begin position="634"/>
        <end position="643"/>
    </location>
</feature>
<feature type="region of interest" description="Disordered" evidence="6">
    <location>
        <begin position="393"/>
        <end position="453"/>
    </location>
</feature>